<dbReference type="EMBL" id="BONN01000005">
    <property type="protein sequence ID" value="GIG33005.1"/>
    <property type="molecule type" value="Genomic_DNA"/>
</dbReference>
<evidence type="ECO:0000313" key="2">
    <source>
        <dbReference type="EMBL" id="NYD87790.1"/>
    </source>
</evidence>
<organism evidence="2 3">
    <name type="scientific">Cellulomonas oligotrophica</name>
    <dbReference type="NCBI Taxonomy" id="931536"/>
    <lineage>
        <taxon>Bacteria</taxon>
        <taxon>Bacillati</taxon>
        <taxon>Actinomycetota</taxon>
        <taxon>Actinomycetes</taxon>
        <taxon>Micrococcales</taxon>
        <taxon>Cellulomonadaceae</taxon>
        <taxon>Cellulomonas</taxon>
    </lineage>
</organism>
<dbReference type="AlphaFoldDB" id="A0A7Y9FI74"/>
<dbReference type="RefSeq" id="WP_140460113.1">
    <property type="nucleotide sequence ID" value="NZ_BAABFI010000010.1"/>
</dbReference>
<keyword evidence="4" id="KW-1185">Reference proteome</keyword>
<reference evidence="1 4" key="2">
    <citation type="submission" date="2021-01" db="EMBL/GenBank/DDBJ databases">
        <title>Whole genome shotgun sequence of Cellulomonas oligotrophica NBRC 109435.</title>
        <authorList>
            <person name="Komaki H."/>
            <person name="Tamura T."/>
        </authorList>
    </citation>
    <scope>NUCLEOTIDE SEQUENCE [LARGE SCALE GENOMIC DNA]</scope>
    <source>
        <strain evidence="1 4">NBRC 109435</strain>
    </source>
</reference>
<dbReference type="EMBL" id="JACCBK010000001">
    <property type="protein sequence ID" value="NYD87790.1"/>
    <property type="molecule type" value="Genomic_DNA"/>
</dbReference>
<accession>A0A7Y9FI74</accession>
<dbReference type="Proteomes" id="UP000618382">
    <property type="component" value="Unassembled WGS sequence"/>
</dbReference>
<evidence type="ECO:0000313" key="1">
    <source>
        <dbReference type="EMBL" id="GIG33005.1"/>
    </source>
</evidence>
<evidence type="ECO:0000313" key="3">
    <source>
        <dbReference type="Proteomes" id="UP000577956"/>
    </source>
</evidence>
<sequence>MADRDPIDWAHTQRAEHDRTLKAKALAVAARELGVPAAGLVVGGGGRRAVRRHAGLASASEETWHAASQLLAADAPPERPRPRACARCGHGERPVRLYLCGWRCDPCSPAALAGCSVPAPRADLTADALRARRAAALVPDLDPDLATAKASTRSAIERGRIAETAHQRLIARRAREGGGPRV</sequence>
<evidence type="ECO:0000313" key="4">
    <source>
        <dbReference type="Proteomes" id="UP000618382"/>
    </source>
</evidence>
<protein>
    <submittedName>
        <fullName evidence="2">Uncharacterized protein</fullName>
    </submittedName>
</protein>
<comment type="caution">
    <text evidence="2">The sequence shown here is derived from an EMBL/GenBank/DDBJ whole genome shotgun (WGS) entry which is preliminary data.</text>
</comment>
<reference evidence="2 3" key="1">
    <citation type="submission" date="2020-07" db="EMBL/GenBank/DDBJ databases">
        <title>Sequencing the genomes of 1000 actinobacteria strains.</title>
        <authorList>
            <person name="Klenk H.-P."/>
        </authorList>
    </citation>
    <scope>NUCLEOTIDE SEQUENCE [LARGE SCALE GENOMIC DNA]</scope>
    <source>
        <strain evidence="2 3">DSM 24482</strain>
    </source>
</reference>
<proteinExistence type="predicted"/>
<dbReference type="Proteomes" id="UP000577956">
    <property type="component" value="Unassembled WGS sequence"/>
</dbReference>
<gene>
    <name evidence="2" type="ORF">BKA21_003339</name>
    <name evidence="1" type="ORF">Col01nite_21640</name>
</gene>
<name>A0A7Y9FI74_9CELL</name>